<name>A0A2P2QLD2_RHIMU</name>
<reference evidence="1" key="1">
    <citation type="submission" date="2018-02" db="EMBL/GenBank/DDBJ databases">
        <title>Rhizophora mucronata_Transcriptome.</title>
        <authorList>
            <person name="Meera S.P."/>
            <person name="Sreeshan A."/>
            <person name="Augustine A."/>
        </authorList>
    </citation>
    <scope>NUCLEOTIDE SEQUENCE</scope>
    <source>
        <tissue evidence="1">Leaf</tissue>
    </source>
</reference>
<sequence>MSISWACEGRFFHTYPNNPSTSLIYSIRKSSPREPIYTIDRCH</sequence>
<proteinExistence type="predicted"/>
<dbReference type="EMBL" id="GGEC01087336">
    <property type="protein sequence ID" value="MBX67820.1"/>
    <property type="molecule type" value="Transcribed_RNA"/>
</dbReference>
<accession>A0A2P2QLD2</accession>
<dbReference type="AlphaFoldDB" id="A0A2P2QLD2"/>
<evidence type="ECO:0000313" key="1">
    <source>
        <dbReference type="EMBL" id="MBX67820.1"/>
    </source>
</evidence>
<organism evidence="1">
    <name type="scientific">Rhizophora mucronata</name>
    <name type="common">Asiatic mangrove</name>
    <dbReference type="NCBI Taxonomy" id="61149"/>
    <lineage>
        <taxon>Eukaryota</taxon>
        <taxon>Viridiplantae</taxon>
        <taxon>Streptophyta</taxon>
        <taxon>Embryophyta</taxon>
        <taxon>Tracheophyta</taxon>
        <taxon>Spermatophyta</taxon>
        <taxon>Magnoliopsida</taxon>
        <taxon>eudicotyledons</taxon>
        <taxon>Gunneridae</taxon>
        <taxon>Pentapetalae</taxon>
        <taxon>rosids</taxon>
        <taxon>fabids</taxon>
        <taxon>Malpighiales</taxon>
        <taxon>Rhizophoraceae</taxon>
        <taxon>Rhizophora</taxon>
    </lineage>
</organism>
<protein>
    <submittedName>
        <fullName evidence="1">Uncharacterized protein</fullName>
    </submittedName>
</protein>